<dbReference type="Proteomes" id="UP000027463">
    <property type="component" value="Unassembled WGS sequence"/>
</dbReference>
<dbReference type="SUPFAM" id="SSF88946">
    <property type="entry name" value="Sigma2 domain of RNA polymerase sigma factors"/>
    <property type="match status" value="1"/>
</dbReference>
<feature type="domain" description="RNA polymerase sigma-70 region 2" evidence="5">
    <location>
        <begin position="11"/>
        <end position="78"/>
    </location>
</feature>
<reference evidence="7 8" key="1">
    <citation type="submission" date="2013-07" db="EMBL/GenBank/DDBJ databases">
        <title>Thalassospira permensis NBRC 106175 Genome Sequencing.</title>
        <authorList>
            <person name="Lai Q."/>
            <person name="Shao Z."/>
        </authorList>
    </citation>
    <scope>NUCLEOTIDE SEQUENCE [LARGE SCALE GENOMIC DNA]</scope>
    <source>
        <strain evidence="7 8">NBRC 106175</strain>
    </source>
</reference>
<dbReference type="InterPro" id="IPR013249">
    <property type="entry name" value="RNA_pol_sigma70_r4_t2"/>
</dbReference>
<evidence type="ECO:0000313" key="7">
    <source>
        <dbReference type="EMBL" id="KEO58071.1"/>
    </source>
</evidence>
<dbReference type="InterPro" id="IPR013324">
    <property type="entry name" value="RNA_pol_sigma_r3/r4-like"/>
</dbReference>
<protein>
    <submittedName>
        <fullName evidence="7">RNA polymerase sigma factor</fullName>
    </submittedName>
</protein>
<gene>
    <name evidence="7" type="ORF">SMB34_15345</name>
</gene>
<comment type="caution">
    <text evidence="7">The sequence shown here is derived from an EMBL/GenBank/DDBJ whole genome shotgun (WGS) entry which is preliminary data.</text>
</comment>
<comment type="similarity">
    <text evidence="1">Belongs to the sigma-70 factor family. ECF subfamily.</text>
</comment>
<dbReference type="InterPro" id="IPR014284">
    <property type="entry name" value="RNA_pol_sigma-70_dom"/>
</dbReference>
<evidence type="ECO:0000256" key="2">
    <source>
        <dbReference type="ARBA" id="ARBA00023015"/>
    </source>
</evidence>
<dbReference type="PANTHER" id="PTHR43133">
    <property type="entry name" value="RNA POLYMERASE ECF-TYPE SIGMA FACTO"/>
    <property type="match status" value="1"/>
</dbReference>
<dbReference type="PANTHER" id="PTHR43133:SF63">
    <property type="entry name" value="RNA POLYMERASE SIGMA FACTOR FECI-RELATED"/>
    <property type="match status" value="1"/>
</dbReference>
<evidence type="ECO:0000256" key="3">
    <source>
        <dbReference type="ARBA" id="ARBA00023082"/>
    </source>
</evidence>
<evidence type="ECO:0000256" key="1">
    <source>
        <dbReference type="ARBA" id="ARBA00010641"/>
    </source>
</evidence>
<dbReference type="InterPro" id="IPR036388">
    <property type="entry name" value="WH-like_DNA-bd_sf"/>
</dbReference>
<sequence length="174" mass="19993">MTVRDRFWDGIYQQYHGRLLRQVQKYLPAGEESHDVLQDLYIQLRKRGVDPRDVDNPPAYLMRMATNLAIDTLRRRNRNPLDFTDPADLADIPDAIGDSVTPEQISADRQRIAIVGRAIDGLPPRCRDAFLLCKRDHLSPAEAAEALGISRNMVEKHLRHALKHCRTVLARYEN</sequence>
<keyword evidence="3" id="KW-0731">Sigma factor</keyword>
<dbReference type="Pfam" id="PF08281">
    <property type="entry name" value="Sigma70_r4_2"/>
    <property type="match status" value="1"/>
</dbReference>
<evidence type="ECO:0000259" key="6">
    <source>
        <dbReference type="Pfam" id="PF08281"/>
    </source>
</evidence>
<proteinExistence type="inferred from homology"/>
<dbReference type="Gene3D" id="1.10.1740.10">
    <property type="match status" value="1"/>
</dbReference>
<dbReference type="EMBL" id="AUNC01000010">
    <property type="protein sequence ID" value="KEO58071.1"/>
    <property type="molecule type" value="Genomic_DNA"/>
</dbReference>
<name>A0ABR4TQT1_9PROT</name>
<keyword evidence="4" id="KW-0804">Transcription</keyword>
<feature type="domain" description="RNA polymerase sigma factor 70 region 4 type 2" evidence="6">
    <location>
        <begin position="114"/>
        <end position="165"/>
    </location>
</feature>
<dbReference type="InterPro" id="IPR007627">
    <property type="entry name" value="RNA_pol_sigma70_r2"/>
</dbReference>
<dbReference type="RefSeq" id="WP_037988603.1">
    <property type="nucleotide sequence ID" value="NZ_AUNC01000010.1"/>
</dbReference>
<keyword evidence="8" id="KW-1185">Reference proteome</keyword>
<dbReference type="NCBIfam" id="TIGR02937">
    <property type="entry name" value="sigma70-ECF"/>
    <property type="match status" value="1"/>
</dbReference>
<dbReference type="Gene3D" id="1.10.10.10">
    <property type="entry name" value="Winged helix-like DNA-binding domain superfamily/Winged helix DNA-binding domain"/>
    <property type="match status" value="1"/>
</dbReference>
<evidence type="ECO:0000259" key="5">
    <source>
        <dbReference type="Pfam" id="PF04542"/>
    </source>
</evidence>
<organism evidence="7 8">
    <name type="scientific">Thalassospira permensis NBRC 106175</name>
    <dbReference type="NCBI Taxonomy" id="1353532"/>
    <lineage>
        <taxon>Bacteria</taxon>
        <taxon>Pseudomonadati</taxon>
        <taxon>Pseudomonadota</taxon>
        <taxon>Alphaproteobacteria</taxon>
        <taxon>Rhodospirillales</taxon>
        <taxon>Thalassospiraceae</taxon>
        <taxon>Thalassospira</taxon>
    </lineage>
</organism>
<dbReference type="InterPro" id="IPR039425">
    <property type="entry name" value="RNA_pol_sigma-70-like"/>
</dbReference>
<evidence type="ECO:0000256" key="4">
    <source>
        <dbReference type="ARBA" id="ARBA00023163"/>
    </source>
</evidence>
<dbReference type="SUPFAM" id="SSF88659">
    <property type="entry name" value="Sigma3 and sigma4 domains of RNA polymerase sigma factors"/>
    <property type="match status" value="1"/>
</dbReference>
<dbReference type="InterPro" id="IPR013325">
    <property type="entry name" value="RNA_pol_sigma_r2"/>
</dbReference>
<accession>A0ABR4TQT1</accession>
<evidence type="ECO:0000313" key="8">
    <source>
        <dbReference type="Proteomes" id="UP000027463"/>
    </source>
</evidence>
<dbReference type="Pfam" id="PF04542">
    <property type="entry name" value="Sigma70_r2"/>
    <property type="match status" value="1"/>
</dbReference>
<keyword evidence="2" id="KW-0805">Transcription regulation</keyword>